<accession>A0A3G3IHX1</accession>
<evidence type="ECO:0000313" key="1">
    <source>
        <dbReference type="EMBL" id="AYQ55102.1"/>
    </source>
</evidence>
<evidence type="ECO:0000313" key="2">
    <source>
        <dbReference type="Proteomes" id="UP000273278"/>
    </source>
</evidence>
<protein>
    <submittedName>
        <fullName evidence="1">Uncharacterized protein</fullName>
    </submittedName>
</protein>
<proteinExistence type="predicted"/>
<dbReference type="AlphaFoldDB" id="A0A3G3IHX1"/>
<name>A0A3G3IHX1_9ARCH</name>
<dbReference type="EMBL" id="CP017686">
    <property type="protein sequence ID" value="AYQ55102.1"/>
    <property type="molecule type" value="Genomic_DNA"/>
</dbReference>
<organism evidence="1 2">
    <name type="scientific">Methanomethylophilus alvi</name>
    <dbReference type="NCBI Taxonomy" id="1291540"/>
    <lineage>
        <taxon>Archaea</taxon>
        <taxon>Methanobacteriati</taxon>
        <taxon>Thermoplasmatota</taxon>
        <taxon>Thermoplasmata</taxon>
        <taxon>Methanomassiliicoccales</taxon>
        <taxon>Methanomethylophilaceae</taxon>
        <taxon>Methanomethylophilus</taxon>
    </lineage>
</organism>
<reference evidence="1 2" key="1">
    <citation type="submission" date="2016-10" db="EMBL/GenBank/DDBJ databases">
        <title>Complete genome of the TMA-utilizing, human hosted archaeon Methanomethylophilus alvus Gen. nov, sp. nov., strain Mx-05, derived from a pure culture.</title>
        <authorList>
            <person name="Brugere J.-F."/>
            <person name="Ben Hania W."/>
            <person name="Chaudhary P.P."/>
            <person name="Gaci N."/>
            <person name="Borrel G."/>
            <person name="Cao Van Tuat L."/>
            <person name="Fardeau M.-L."/>
            <person name="Harris H.M.B."/>
            <person name="O'Toole P.W."/>
            <person name="Ollivier B."/>
        </authorList>
    </citation>
    <scope>NUCLEOTIDE SEQUENCE [LARGE SCALE GENOMIC DNA]</scope>
    <source>
        <strain evidence="1 2">Mx-05</strain>
    </source>
</reference>
<gene>
    <name evidence="1" type="ORF">BKD89_04700</name>
</gene>
<dbReference type="Proteomes" id="UP000273278">
    <property type="component" value="Chromosome"/>
</dbReference>
<sequence>MHAEHGRYLMTQFLCTEYQDILRQGIHIFRLGGIETRAVDQYGHVPFSGGHGAAYVGEETVTHLVYGDIGKSLGYHLRNSIEELLLRRAPLPEQHLPPALLRQ</sequence>